<evidence type="ECO:0000256" key="1">
    <source>
        <dbReference type="SAM" id="MobiDB-lite"/>
    </source>
</evidence>
<accession>F6KPR4</accession>
<feature type="compositionally biased region" description="Basic and acidic residues" evidence="1">
    <location>
        <begin position="100"/>
        <end position="115"/>
    </location>
</feature>
<organism evidence="2">
    <name type="scientific">Mayetiola destructor</name>
    <name type="common">Hessian fly</name>
    <dbReference type="NCBI Taxonomy" id="39758"/>
    <lineage>
        <taxon>Eukaryota</taxon>
        <taxon>Metazoa</taxon>
        <taxon>Ecdysozoa</taxon>
        <taxon>Arthropoda</taxon>
        <taxon>Hexapoda</taxon>
        <taxon>Insecta</taxon>
        <taxon>Pterygota</taxon>
        <taxon>Neoptera</taxon>
        <taxon>Endopterygota</taxon>
        <taxon>Diptera</taxon>
        <taxon>Nematocera</taxon>
        <taxon>Sciaroidea</taxon>
        <taxon>Cecidomyiidae</taxon>
        <taxon>Mayetiola</taxon>
    </lineage>
</organism>
<protein>
    <submittedName>
        <fullName evidence="2">Uncharacterized protein</fullName>
    </submittedName>
</protein>
<dbReference type="AlphaFoldDB" id="F6KPR4"/>
<name>F6KPR4_MAYDE</name>
<reference evidence="2" key="1">
    <citation type="journal article" date="2014" name="PLoS ONE">
        <title>Avirulence Effector Discovery in a Plant Galling and Plant Parasitic Arthropod, the Hessian Fly (Mayetiola destructor).</title>
        <authorList>
            <person name="Aggarwal R."/>
            <person name="Subramanyam S."/>
            <person name="Zhao C."/>
            <person name="Chen M.S."/>
            <person name="Harris M.O."/>
            <person name="Stuart J.J."/>
        </authorList>
    </citation>
    <scope>NUCLEOTIDE SEQUENCE</scope>
</reference>
<sequence length="128" mass="15034">MITVDRYMWQFSISHTFHTDEMFLFFPCVLQPIRHIHFARLMEIEWNRERKRKLFSIIPLNFSDGNGKNDVEHAQIPYHDEGLNRGDACHDEGLDCDACHKGHDDRNGQDVRDDPNVQNAPNDVNVEK</sequence>
<proteinExistence type="predicted"/>
<evidence type="ECO:0000313" key="2">
    <source>
        <dbReference type="EMBL" id="AEG42079.1"/>
    </source>
</evidence>
<dbReference type="EMBL" id="HQ540429">
    <property type="protein sequence ID" value="AEG42079.1"/>
    <property type="molecule type" value="Genomic_DNA"/>
</dbReference>
<feature type="region of interest" description="Disordered" evidence="1">
    <location>
        <begin position="100"/>
        <end position="128"/>
    </location>
</feature>